<comment type="caution">
    <text evidence="1">The sequence shown here is derived from an EMBL/GenBank/DDBJ whole genome shotgun (WGS) entry which is preliminary data.</text>
</comment>
<evidence type="ECO:0000313" key="2">
    <source>
        <dbReference type="Proteomes" id="UP000253383"/>
    </source>
</evidence>
<dbReference type="RefSeq" id="WP_114407430.1">
    <property type="nucleotide sequence ID" value="NZ_QOWE01000014.1"/>
</dbReference>
<dbReference type="EMBL" id="QOWE01000014">
    <property type="protein sequence ID" value="RCR68299.1"/>
    <property type="molecule type" value="Genomic_DNA"/>
</dbReference>
<dbReference type="Proteomes" id="UP000253383">
    <property type="component" value="Unassembled WGS sequence"/>
</dbReference>
<sequence>MLTPFEYDVLYLRCLVYAVKDSMEPFNARKLADKLGTSINAIARACRSLMAGGYLDRSHNPTQPGRQIIKEPKVFTPRATAYQSKYLPGQN</sequence>
<evidence type="ECO:0008006" key="3">
    <source>
        <dbReference type="Google" id="ProtNLM"/>
    </source>
</evidence>
<accession>A0A368JKW3</accession>
<evidence type="ECO:0000313" key="1">
    <source>
        <dbReference type="EMBL" id="RCR68299.1"/>
    </source>
</evidence>
<name>A0A368JKW3_9BACT</name>
<gene>
    <name evidence="1" type="ORF">DUE52_18055</name>
</gene>
<dbReference type="AlphaFoldDB" id="A0A368JKW3"/>
<organism evidence="1 2">
    <name type="scientific">Larkinella punicea</name>
    <dbReference type="NCBI Taxonomy" id="2315727"/>
    <lineage>
        <taxon>Bacteria</taxon>
        <taxon>Pseudomonadati</taxon>
        <taxon>Bacteroidota</taxon>
        <taxon>Cytophagia</taxon>
        <taxon>Cytophagales</taxon>
        <taxon>Spirosomataceae</taxon>
        <taxon>Larkinella</taxon>
    </lineage>
</organism>
<dbReference type="InterPro" id="IPR036390">
    <property type="entry name" value="WH_DNA-bd_sf"/>
</dbReference>
<keyword evidence="2" id="KW-1185">Reference proteome</keyword>
<proteinExistence type="predicted"/>
<protein>
    <recommendedName>
        <fullName evidence="3">MarR family transcriptional regulator</fullName>
    </recommendedName>
</protein>
<reference evidence="1 2" key="1">
    <citation type="submission" date="2018-07" db="EMBL/GenBank/DDBJ databases">
        <title>Genome analysis of Larkinella rosea.</title>
        <authorList>
            <person name="Zhou Z."/>
            <person name="Wang G."/>
        </authorList>
    </citation>
    <scope>NUCLEOTIDE SEQUENCE [LARGE SCALE GENOMIC DNA]</scope>
    <source>
        <strain evidence="2">zzj9</strain>
    </source>
</reference>
<dbReference type="SUPFAM" id="SSF46785">
    <property type="entry name" value="Winged helix' DNA-binding domain"/>
    <property type="match status" value="1"/>
</dbReference>